<gene>
    <name evidence="1" type="ORF">M9H77_10949</name>
</gene>
<name>A0ACC0BD80_CATRO</name>
<accession>A0ACC0BD80</accession>
<evidence type="ECO:0000313" key="2">
    <source>
        <dbReference type="Proteomes" id="UP001060085"/>
    </source>
</evidence>
<dbReference type="Proteomes" id="UP001060085">
    <property type="component" value="Linkage Group LG03"/>
</dbReference>
<sequence length="91" mass="10726">MDFANNEKGMSVRGGQDDNENDEDDEHNKGQEAMNVDEEEKEQKMHKRSLKGNLQRSKRSLKTTRVYKDEVIKLNTLKIRRIVKENRTSDF</sequence>
<comment type="caution">
    <text evidence="1">The sequence shown here is derived from an EMBL/GenBank/DDBJ whole genome shotgun (WGS) entry which is preliminary data.</text>
</comment>
<dbReference type="EMBL" id="CM044703">
    <property type="protein sequence ID" value="KAI5670585.1"/>
    <property type="molecule type" value="Genomic_DNA"/>
</dbReference>
<reference evidence="2" key="1">
    <citation type="journal article" date="2023" name="Nat. Plants">
        <title>Single-cell RNA sequencing provides a high-resolution roadmap for understanding the multicellular compartmentation of specialized metabolism.</title>
        <authorList>
            <person name="Sun S."/>
            <person name="Shen X."/>
            <person name="Li Y."/>
            <person name="Li Y."/>
            <person name="Wang S."/>
            <person name="Li R."/>
            <person name="Zhang H."/>
            <person name="Shen G."/>
            <person name="Guo B."/>
            <person name="Wei J."/>
            <person name="Xu J."/>
            <person name="St-Pierre B."/>
            <person name="Chen S."/>
            <person name="Sun C."/>
        </authorList>
    </citation>
    <scope>NUCLEOTIDE SEQUENCE [LARGE SCALE GENOMIC DNA]</scope>
</reference>
<evidence type="ECO:0000313" key="1">
    <source>
        <dbReference type="EMBL" id="KAI5670585.1"/>
    </source>
</evidence>
<organism evidence="1 2">
    <name type="scientific">Catharanthus roseus</name>
    <name type="common">Madagascar periwinkle</name>
    <name type="synonym">Vinca rosea</name>
    <dbReference type="NCBI Taxonomy" id="4058"/>
    <lineage>
        <taxon>Eukaryota</taxon>
        <taxon>Viridiplantae</taxon>
        <taxon>Streptophyta</taxon>
        <taxon>Embryophyta</taxon>
        <taxon>Tracheophyta</taxon>
        <taxon>Spermatophyta</taxon>
        <taxon>Magnoliopsida</taxon>
        <taxon>eudicotyledons</taxon>
        <taxon>Gunneridae</taxon>
        <taxon>Pentapetalae</taxon>
        <taxon>asterids</taxon>
        <taxon>lamiids</taxon>
        <taxon>Gentianales</taxon>
        <taxon>Apocynaceae</taxon>
        <taxon>Rauvolfioideae</taxon>
        <taxon>Vinceae</taxon>
        <taxon>Catharanthinae</taxon>
        <taxon>Catharanthus</taxon>
    </lineage>
</organism>
<keyword evidence="2" id="KW-1185">Reference proteome</keyword>
<protein>
    <submittedName>
        <fullName evidence="1">Uncharacterized protein</fullName>
    </submittedName>
</protein>
<proteinExistence type="predicted"/>